<evidence type="ECO:0000313" key="2">
    <source>
        <dbReference type="EMBL" id="THV00726.1"/>
    </source>
</evidence>
<dbReference type="OrthoDB" id="3226250at2759"/>
<evidence type="ECO:0000256" key="1">
    <source>
        <dbReference type="SAM" id="MobiDB-lite"/>
    </source>
</evidence>
<sequence>MSLQLHRKLISEPFGPYPETKILTEEFAHPLDKDKAVLDGVYMEMDRRPTGLEYTEFIEVAPRRLDVRFFGILIIEKLAWLSEQGYEWLQKDLRERDARINGVKSGLTLKTLYGSRKGEGSRIKVWIQCQKVSSARYLTDVRRPGCLFLISKWTNEKSKSIHYNEYRIQSLDAGTLSLSKKFLSRFRLLAFVKMAISEENSVPVEERTVAWLVDQMLAHHHELGKKHRYVFDADSDSDVDQEGNTDRPRRLRHVTRAEVQRLLARHAEWFLAQQIVTSRKSHHLVNLPDLYKFCCNTRRDGKPNLGRFGVNEWEKKVRNHCTHPKKSTTSSSSSRVHSALERRSPTPVPRVVEFEYDSDFSVDSSESEHDSDSDIDSAHMELCRQVPAWCLHPPQLTQFRWDCPGCDYSIDLRQPPAYLPPGDRDFLEKTPWRLSDAKVTAIVVRLTSDHYHEHLRHRGVDLVWRNGKAKLISWPEESPMEGIEVGPNRIKEEMD</sequence>
<keyword evidence="3" id="KW-1185">Reference proteome</keyword>
<dbReference type="EMBL" id="ML179100">
    <property type="protein sequence ID" value="THV00726.1"/>
    <property type="molecule type" value="Genomic_DNA"/>
</dbReference>
<accession>A0A4V4HGZ6</accession>
<protein>
    <submittedName>
        <fullName evidence="2">Uncharacterized protein</fullName>
    </submittedName>
</protein>
<dbReference type="AlphaFoldDB" id="A0A4V4HGZ6"/>
<evidence type="ECO:0000313" key="3">
    <source>
        <dbReference type="Proteomes" id="UP000297245"/>
    </source>
</evidence>
<reference evidence="2 3" key="1">
    <citation type="journal article" date="2019" name="Nat. Ecol. Evol.">
        <title>Megaphylogeny resolves global patterns of mushroom evolution.</title>
        <authorList>
            <person name="Varga T."/>
            <person name="Krizsan K."/>
            <person name="Foldi C."/>
            <person name="Dima B."/>
            <person name="Sanchez-Garcia M."/>
            <person name="Sanchez-Ramirez S."/>
            <person name="Szollosi G.J."/>
            <person name="Szarkandi J.G."/>
            <person name="Papp V."/>
            <person name="Albert L."/>
            <person name="Andreopoulos W."/>
            <person name="Angelini C."/>
            <person name="Antonin V."/>
            <person name="Barry K.W."/>
            <person name="Bougher N.L."/>
            <person name="Buchanan P."/>
            <person name="Buyck B."/>
            <person name="Bense V."/>
            <person name="Catcheside P."/>
            <person name="Chovatia M."/>
            <person name="Cooper J."/>
            <person name="Damon W."/>
            <person name="Desjardin D."/>
            <person name="Finy P."/>
            <person name="Geml J."/>
            <person name="Haridas S."/>
            <person name="Hughes K."/>
            <person name="Justo A."/>
            <person name="Karasinski D."/>
            <person name="Kautmanova I."/>
            <person name="Kiss B."/>
            <person name="Kocsube S."/>
            <person name="Kotiranta H."/>
            <person name="LaButti K.M."/>
            <person name="Lechner B.E."/>
            <person name="Liimatainen K."/>
            <person name="Lipzen A."/>
            <person name="Lukacs Z."/>
            <person name="Mihaltcheva S."/>
            <person name="Morgado L.N."/>
            <person name="Niskanen T."/>
            <person name="Noordeloos M.E."/>
            <person name="Ohm R.A."/>
            <person name="Ortiz-Santana B."/>
            <person name="Ovrebo C."/>
            <person name="Racz N."/>
            <person name="Riley R."/>
            <person name="Savchenko A."/>
            <person name="Shiryaev A."/>
            <person name="Soop K."/>
            <person name="Spirin V."/>
            <person name="Szebenyi C."/>
            <person name="Tomsovsky M."/>
            <person name="Tulloss R.E."/>
            <person name="Uehling J."/>
            <person name="Grigoriev I.V."/>
            <person name="Vagvolgyi C."/>
            <person name="Papp T."/>
            <person name="Martin F.M."/>
            <person name="Miettinen O."/>
            <person name="Hibbett D.S."/>
            <person name="Nagy L.G."/>
        </authorList>
    </citation>
    <scope>NUCLEOTIDE SEQUENCE [LARGE SCALE GENOMIC DNA]</scope>
    <source>
        <strain evidence="2 3">CBS 962.96</strain>
    </source>
</reference>
<gene>
    <name evidence="2" type="ORF">K435DRAFT_963885</name>
</gene>
<dbReference type="Proteomes" id="UP000297245">
    <property type="component" value="Unassembled WGS sequence"/>
</dbReference>
<proteinExistence type="predicted"/>
<name>A0A4V4HGZ6_DENBC</name>
<feature type="region of interest" description="Disordered" evidence="1">
    <location>
        <begin position="319"/>
        <end position="346"/>
    </location>
</feature>
<organism evidence="2 3">
    <name type="scientific">Dendrothele bispora (strain CBS 962.96)</name>
    <dbReference type="NCBI Taxonomy" id="1314807"/>
    <lineage>
        <taxon>Eukaryota</taxon>
        <taxon>Fungi</taxon>
        <taxon>Dikarya</taxon>
        <taxon>Basidiomycota</taxon>
        <taxon>Agaricomycotina</taxon>
        <taxon>Agaricomycetes</taxon>
        <taxon>Agaricomycetidae</taxon>
        <taxon>Agaricales</taxon>
        <taxon>Agaricales incertae sedis</taxon>
        <taxon>Dendrothele</taxon>
    </lineage>
</organism>